<feature type="transmembrane region" description="Helical" evidence="1">
    <location>
        <begin position="12"/>
        <end position="31"/>
    </location>
</feature>
<dbReference type="Proteomes" id="UP000322184">
    <property type="component" value="Unassembled WGS sequence"/>
</dbReference>
<keyword evidence="1" id="KW-0812">Transmembrane</keyword>
<name>A0A5B0WUM9_9GAMM</name>
<evidence type="ECO:0000256" key="1">
    <source>
        <dbReference type="SAM" id="Phobius"/>
    </source>
</evidence>
<evidence type="ECO:0000313" key="3">
    <source>
        <dbReference type="Proteomes" id="UP000322184"/>
    </source>
</evidence>
<dbReference type="EMBL" id="VTUW01000014">
    <property type="protein sequence ID" value="KAA1190168.1"/>
    <property type="molecule type" value="Genomic_DNA"/>
</dbReference>
<dbReference type="AlphaFoldDB" id="A0A5B0WUM9"/>
<evidence type="ECO:0000313" key="2">
    <source>
        <dbReference type="EMBL" id="KAA1190168.1"/>
    </source>
</evidence>
<protein>
    <submittedName>
        <fullName evidence="2">Uncharacterized protein</fullName>
    </submittedName>
</protein>
<sequence length="137" mass="15291">MSRNDSSDDVVGLVTVGVLIVFGGTIIWLMKTFDVPWDVAIDTLPGLLTWVIAAAAWCFINLKMDTGFTRWGIPVAMAFLIPAFSPILKYSAGVREMGGLMFNDMVSWYGTGWGLTLLFFGVFAVFFAIIYWLNQRF</sequence>
<accession>A0A5B0WUM9</accession>
<keyword evidence="1" id="KW-0472">Membrane</keyword>
<comment type="caution">
    <text evidence="2">The sequence shown here is derived from an EMBL/GenBank/DDBJ whole genome shotgun (WGS) entry which is preliminary data.</text>
</comment>
<proteinExistence type="predicted"/>
<feature type="transmembrane region" description="Helical" evidence="1">
    <location>
        <begin position="72"/>
        <end position="92"/>
    </location>
</feature>
<keyword evidence="1" id="KW-1133">Transmembrane helix</keyword>
<feature type="transmembrane region" description="Helical" evidence="1">
    <location>
        <begin position="43"/>
        <end position="60"/>
    </location>
</feature>
<reference evidence="2 3" key="1">
    <citation type="submission" date="2019-09" db="EMBL/GenBank/DDBJ databases">
        <title>Whole genome sequence of Photorhabdus heterorhabditis strain ETL (Enterobacteriales: Enterobacteriaceae) a bacterial symbiont of Heterorhabditis zealandica strain ETL (Rhabditida: Heterorhabditidae).</title>
        <authorList>
            <person name="Lulamba T.E."/>
            <person name="Serepa-Dlamini M.H."/>
        </authorList>
    </citation>
    <scope>NUCLEOTIDE SEQUENCE [LARGE SCALE GENOMIC DNA]</scope>
    <source>
        <strain evidence="2 3">ETL</strain>
    </source>
</reference>
<feature type="transmembrane region" description="Helical" evidence="1">
    <location>
        <begin position="112"/>
        <end position="133"/>
    </location>
</feature>
<dbReference type="RefSeq" id="WP_149616658.1">
    <property type="nucleotide sequence ID" value="NZ_CAWPFF010000046.1"/>
</dbReference>
<gene>
    <name evidence="2" type="ORF">F0L16_09440</name>
</gene>
<organism evidence="2 3">
    <name type="scientific">Photorhabdus heterorhabditis</name>
    <dbReference type="NCBI Taxonomy" id="880156"/>
    <lineage>
        <taxon>Bacteria</taxon>
        <taxon>Pseudomonadati</taxon>
        <taxon>Pseudomonadota</taxon>
        <taxon>Gammaproteobacteria</taxon>
        <taxon>Enterobacterales</taxon>
        <taxon>Morganellaceae</taxon>
        <taxon>Photorhabdus</taxon>
    </lineage>
</organism>